<name>A0ABM4AF99_ZIZJJ</name>
<evidence type="ECO:0000313" key="1">
    <source>
        <dbReference type="Proteomes" id="UP001652623"/>
    </source>
</evidence>
<reference evidence="2" key="1">
    <citation type="submission" date="2025-08" db="UniProtKB">
        <authorList>
            <consortium name="RefSeq"/>
        </authorList>
    </citation>
    <scope>IDENTIFICATION</scope>
    <source>
        <tissue evidence="2">Seedling</tissue>
    </source>
</reference>
<accession>A0ABM4AF99</accession>
<organism evidence="1 2">
    <name type="scientific">Ziziphus jujuba</name>
    <name type="common">Chinese jujube</name>
    <name type="synonym">Ziziphus sativa</name>
    <dbReference type="NCBI Taxonomy" id="326968"/>
    <lineage>
        <taxon>Eukaryota</taxon>
        <taxon>Viridiplantae</taxon>
        <taxon>Streptophyta</taxon>
        <taxon>Embryophyta</taxon>
        <taxon>Tracheophyta</taxon>
        <taxon>Spermatophyta</taxon>
        <taxon>Magnoliopsida</taxon>
        <taxon>eudicotyledons</taxon>
        <taxon>Gunneridae</taxon>
        <taxon>Pentapetalae</taxon>
        <taxon>rosids</taxon>
        <taxon>fabids</taxon>
        <taxon>Rosales</taxon>
        <taxon>Rhamnaceae</taxon>
        <taxon>Paliureae</taxon>
        <taxon>Ziziphus</taxon>
    </lineage>
</organism>
<dbReference type="InterPro" id="IPR007750">
    <property type="entry name" value="DUF674"/>
</dbReference>
<sequence>MVPRHRLKMGASMKAKSRINLKLLIDSRGQRVLFAEAGKDFVDFLFTLMSLPVGTVINLLSSNAMVGSLGKLYQSIENLDDTLMQPNVDKETLLNPKPPALNGANPIPLLLPNNNIRYEHEGKNMNVFPQINNHNTFGFAVSPSSSTSLVGSLSSSPSLFGSSPSSAFGSSSSPSFGRSSSSPCFGSSSSLPSFGSSSSPPCFGSSLSSSAPSFGSSSSPPCFRSSLSSPSLFGSPSSSPFGSSSLASSFGSLSSSPSLFGRKSSSSCGCGEGGFVKGVVNYMVMDDLEVSPMSTISSIAILNKFNVKEVGALQDKMVSIGMNEVWVYYFLLLIKGLEIIESSFAVKNCSHRCVPGEGSNYQDLVDINYSMCNGPVHPHQNIVLFGPGFTPSLPPGLKVLSKRVLKEKVSTAL</sequence>
<dbReference type="RefSeq" id="XP_060675409.1">
    <property type="nucleotide sequence ID" value="XM_060819426.1"/>
</dbReference>
<dbReference type="PANTHER" id="PTHR33103:SF19">
    <property type="entry name" value="OS09G0544700 PROTEIN"/>
    <property type="match status" value="1"/>
</dbReference>
<dbReference type="Proteomes" id="UP001652623">
    <property type="component" value="Chromosome 8"/>
</dbReference>
<dbReference type="Pfam" id="PF05056">
    <property type="entry name" value="DUF674"/>
    <property type="match status" value="2"/>
</dbReference>
<protein>
    <submittedName>
        <fullName evidence="2">Uncharacterized protein LOC107413548 isoform X1</fullName>
    </submittedName>
</protein>
<evidence type="ECO:0000313" key="2">
    <source>
        <dbReference type="RefSeq" id="XP_060675409.1"/>
    </source>
</evidence>
<gene>
    <name evidence="2" type="primary">LOC107413548</name>
</gene>
<dbReference type="GeneID" id="107413548"/>
<dbReference type="PANTHER" id="PTHR33103">
    <property type="entry name" value="OS01G0153900 PROTEIN"/>
    <property type="match status" value="1"/>
</dbReference>
<keyword evidence="1" id="KW-1185">Reference proteome</keyword>
<proteinExistence type="predicted"/>